<feature type="domain" description="Maltose/galactoside acetyltransferase" evidence="5">
    <location>
        <begin position="4"/>
        <end position="58"/>
    </location>
</feature>
<gene>
    <name evidence="6" type="ORF">IAA55_11525</name>
</gene>
<dbReference type="InterPro" id="IPR024688">
    <property type="entry name" value="Mac_dom"/>
</dbReference>
<accession>A0A9D1EBP7</accession>
<dbReference type="PANTHER" id="PTHR23416">
    <property type="entry name" value="SIALIC ACID SYNTHASE-RELATED"/>
    <property type="match status" value="1"/>
</dbReference>
<dbReference type="PANTHER" id="PTHR23416:SF23">
    <property type="entry name" value="ACETYLTRANSFERASE C18B11.09C-RELATED"/>
    <property type="match status" value="1"/>
</dbReference>
<dbReference type="GO" id="GO:0016407">
    <property type="term" value="F:acetyltransferase activity"/>
    <property type="evidence" value="ECO:0007669"/>
    <property type="project" value="InterPro"/>
</dbReference>
<dbReference type="InterPro" id="IPR001451">
    <property type="entry name" value="Hexapep"/>
</dbReference>
<name>A0A9D1EBP7_9FIRM</name>
<dbReference type="Gene3D" id="2.160.10.10">
    <property type="entry name" value="Hexapeptide repeat proteins"/>
    <property type="match status" value="1"/>
</dbReference>
<sequence>MTELEKKQSGEIYDARDPELRRLQNKAKNLMRQYNEIPAENTDDRMRVLEELFGAIGKNARVNQPIYVDYGKNIHLGSNSLINMHCTLLDTAPIVIGECAMIGPDVKIYTSVHALDGAERFWHEPDGVAAVKTQTLPVHIGNYTWIGGGSVILPGVTIGDNVVIGAGSVVTKSIPDNAVACGNPCQIRKWNPPMKDTACI</sequence>
<proteinExistence type="inferred from homology"/>
<protein>
    <submittedName>
        <fullName evidence="6">Sugar O-acetyltransferase</fullName>
    </submittedName>
</protein>
<dbReference type="FunFam" id="2.160.10.10:FF:000025">
    <property type="entry name" value="Hexapeptide-repeat containing-acetyltransferase"/>
    <property type="match status" value="1"/>
</dbReference>
<evidence type="ECO:0000313" key="7">
    <source>
        <dbReference type="Proteomes" id="UP000823912"/>
    </source>
</evidence>
<dbReference type="Pfam" id="PF00132">
    <property type="entry name" value="Hexapep"/>
    <property type="match status" value="1"/>
</dbReference>
<keyword evidence="2" id="KW-0808">Transferase</keyword>
<dbReference type="InterPro" id="IPR011004">
    <property type="entry name" value="Trimer_LpxA-like_sf"/>
</dbReference>
<evidence type="ECO:0000256" key="1">
    <source>
        <dbReference type="ARBA" id="ARBA00007274"/>
    </source>
</evidence>
<dbReference type="InterPro" id="IPR051159">
    <property type="entry name" value="Hexapeptide_acetyltransf"/>
</dbReference>
<dbReference type="SUPFAM" id="SSF51161">
    <property type="entry name" value="Trimeric LpxA-like enzymes"/>
    <property type="match status" value="1"/>
</dbReference>
<evidence type="ECO:0000259" key="5">
    <source>
        <dbReference type="SMART" id="SM01266"/>
    </source>
</evidence>
<dbReference type="Proteomes" id="UP000823912">
    <property type="component" value="Unassembled WGS sequence"/>
</dbReference>
<dbReference type="CDD" id="cd03357">
    <property type="entry name" value="LbH_MAT_GAT"/>
    <property type="match status" value="1"/>
</dbReference>
<dbReference type="InterPro" id="IPR018357">
    <property type="entry name" value="Hexapep_transf_CS"/>
</dbReference>
<evidence type="ECO:0000256" key="3">
    <source>
        <dbReference type="ARBA" id="ARBA00022737"/>
    </source>
</evidence>
<evidence type="ECO:0000256" key="2">
    <source>
        <dbReference type="ARBA" id="ARBA00022679"/>
    </source>
</evidence>
<evidence type="ECO:0000313" key="6">
    <source>
        <dbReference type="EMBL" id="HIR71892.1"/>
    </source>
</evidence>
<dbReference type="SMART" id="SM01266">
    <property type="entry name" value="Mac"/>
    <property type="match status" value="1"/>
</dbReference>
<dbReference type="GO" id="GO:0008374">
    <property type="term" value="F:O-acyltransferase activity"/>
    <property type="evidence" value="ECO:0007669"/>
    <property type="project" value="TreeGrafter"/>
</dbReference>
<keyword evidence="4" id="KW-0012">Acyltransferase</keyword>
<evidence type="ECO:0000256" key="4">
    <source>
        <dbReference type="ARBA" id="ARBA00023315"/>
    </source>
</evidence>
<dbReference type="PROSITE" id="PS00101">
    <property type="entry name" value="HEXAPEP_TRANSFERASES"/>
    <property type="match status" value="1"/>
</dbReference>
<dbReference type="Pfam" id="PF12464">
    <property type="entry name" value="Mac"/>
    <property type="match status" value="1"/>
</dbReference>
<comment type="similarity">
    <text evidence="1">Belongs to the transferase hexapeptide repeat family.</text>
</comment>
<reference evidence="6" key="1">
    <citation type="submission" date="2020-10" db="EMBL/GenBank/DDBJ databases">
        <authorList>
            <person name="Gilroy R."/>
        </authorList>
    </citation>
    <scope>NUCLEOTIDE SEQUENCE</scope>
    <source>
        <strain evidence="6">ChiSjej5B23-6657</strain>
    </source>
</reference>
<keyword evidence="3" id="KW-0677">Repeat</keyword>
<comment type="caution">
    <text evidence="6">The sequence shown here is derived from an EMBL/GenBank/DDBJ whole genome shotgun (WGS) entry which is preliminary data.</text>
</comment>
<dbReference type="AlphaFoldDB" id="A0A9D1EBP7"/>
<reference evidence="6" key="2">
    <citation type="journal article" date="2021" name="PeerJ">
        <title>Extensive microbial diversity within the chicken gut microbiome revealed by metagenomics and culture.</title>
        <authorList>
            <person name="Gilroy R."/>
            <person name="Ravi A."/>
            <person name="Getino M."/>
            <person name="Pursley I."/>
            <person name="Horton D.L."/>
            <person name="Alikhan N.F."/>
            <person name="Baker D."/>
            <person name="Gharbi K."/>
            <person name="Hall N."/>
            <person name="Watson M."/>
            <person name="Adriaenssens E.M."/>
            <person name="Foster-Nyarko E."/>
            <person name="Jarju S."/>
            <person name="Secka A."/>
            <person name="Antonio M."/>
            <person name="Oren A."/>
            <person name="Chaudhuri R.R."/>
            <person name="La Ragione R."/>
            <person name="Hildebrand F."/>
            <person name="Pallen M.J."/>
        </authorList>
    </citation>
    <scope>NUCLEOTIDE SEQUENCE</scope>
    <source>
        <strain evidence="6">ChiSjej5B23-6657</strain>
    </source>
</reference>
<organism evidence="6 7">
    <name type="scientific">Candidatus Pullilachnospira gallistercoris</name>
    <dbReference type="NCBI Taxonomy" id="2840911"/>
    <lineage>
        <taxon>Bacteria</taxon>
        <taxon>Bacillati</taxon>
        <taxon>Bacillota</taxon>
        <taxon>Clostridia</taxon>
        <taxon>Lachnospirales</taxon>
        <taxon>Lachnospiraceae</taxon>
        <taxon>Lachnospiraceae incertae sedis</taxon>
        <taxon>Candidatus Pullilachnospira</taxon>
    </lineage>
</organism>
<dbReference type="EMBL" id="DVHM01000192">
    <property type="protein sequence ID" value="HIR71892.1"/>
    <property type="molecule type" value="Genomic_DNA"/>
</dbReference>